<comment type="caution">
    <text evidence="15">The sequence shown here is derived from an EMBL/GenBank/DDBJ whole genome shotgun (WGS) entry which is preliminary data.</text>
</comment>
<reference evidence="15 16" key="1">
    <citation type="submission" date="2019-06" db="EMBL/GenBank/DDBJ databases">
        <title>Genome Sequence of the Brown Rot Fungal Pathogen Monilinia laxa.</title>
        <authorList>
            <person name="De Miccolis Angelini R.M."/>
            <person name="Landi L."/>
            <person name="Abate D."/>
            <person name="Pollastro S."/>
            <person name="Romanazzi G."/>
            <person name="Faretra F."/>
        </authorList>
    </citation>
    <scope>NUCLEOTIDE SEQUENCE [LARGE SCALE GENOMIC DNA]</scope>
    <source>
        <strain evidence="15 16">Mlax316</strain>
    </source>
</reference>
<feature type="compositionally biased region" description="Low complexity" evidence="13">
    <location>
        <begin position="187"/>
        <end position="199"/>
    </location>
</feature>
<feature type="compositionally biased region" description="Basic and acidic residues" evidence="13">
    <location>
        <begin position="176"/>
        <end position="186"/>
    </location>
</feature>
<comment type="catalytic activity">
    <reaction evidence="12">
        <text>a 2,3-saturated acyl-[ACP] + NADP(+) = a (2E)-enoyl-[ACP] + NADPH + H(+)</text>
        <dbReference type="Rhea" id="RHEA:22564"/>
        <dbReference type="Rhea" id="RHEA-COMP:9925"/>
        <dbReference type="Rhea" id="RHEA-COMP:9926"/>
        <dbReference type="ChEBI" id="CHEBI:15378"/>
        <dbReference type="ChEBI" id="CHEBI:57783"/>
        <dbReference type="ChEBI" id="CHEBI:58349"/>
        <dbReference type="ChEBI" id="CHEBI:78784"/>
        <dbReference type="ChEBI" id="CHEBI:78785"/>
        <dbReference type="EC" id="1.3.1.104"/>
    </reaction>
</comment>
<dbReference type="SUPFAM" id="SSF51735">
    <property type="entry name" value="NAD(P)-binding Rossmann-fold domains"/>
    <property type="match status" value="1"/>
</dbReference>
<feature type="domain" description="Enoyl reductase (ER)" evidence="14">
    <location>
        <begin position="363"/>
        <end position="704"/>
    </location>
</feature>
<dbReference type="InterPro" id="IPR051034">
    <property type="entry name" value="Mito_Enoyl-ACP_Reductase"/>
</dbReference>
<evidence type="ECO:0000256" key="1">
    <source>
        <dbReference type="ARBA" id="ARBA00004173"/>
    </source>
</evidence>
<dbReference type="OrthoDB" id="7482721at2759"/>
<keyword evidence="10" id="KW-0275">Fatty acid biosynthesis</keyword>
<dbReference type="Proteomes" id="UP000326757">
    <property type="component" value="Unassembled WGS sequence"/>
</dbReference>
<dbReference type="AlphaFoldDB" id="A0A5N6K1E7"/>
<feature type="region of interest" description="Disordered" evidence="13">
    <location>
        <begin position="120"/>
        <end position="265"/>
    </location>
</feature>
<dbReference type="Gene3D" id="3.90.180.10">
    <property type="entry name" value="Medium-chain alcohol dehydrogenases, catalytic domain"/>
    <property type="match status" value="1"/>
</dbReference>
<evidence type="ECO:0000256" key="4">
    <source>
        <dbReference type="ARBA" id="ARBA00022832"/>
    </source>
</evidence>
<dbReference type="Gene3D" id="3.40.50.720">
    <property type="entry name" value="NAD(P)-binding Rossmann-like Domain"/>
    <property type="match status" value="1"/>
</dbReference>
<gene>
    <name evidence="15" type="ORF">EYC80_008762</name>
</gene>
<comment type="subcellular location">
    <subcellularLocation>
        <location evidence="1">Mitochondrion</location>
    </subcellularLocation>
</comment>
<dbReference type="InterPro" id="IPR020843">
    <property type="entry name" value="ER"/>
</dbReference>
<evidence type="ECO:0000256" key="10">
    <source>
        <dbReference type="ARBA" id="ARBA00023160"/>
    </source>
</evidence>
<dbReference type="GO" id="GO:0006633">
    <property type="term" value="P:fatty acid biosynthetic process"/>
    <property type="evidence" value="ECO:0007669"/>
    <property type="project" value="UniProtKB-KW"/>
</dbReference>
<evidence type="ECO:0000256" key="11">
    <source>
        <dbReference type="ARBA" id="ARBA00038963"/>
    </source>
</evidence>
<accession>A0A5N6K1E7</accession>
<dbReference type="PANTHER" id="PTHR43981">
    <property type="entry name" value="ENOYL-[ACYL-CARRIER-PROTEIN] REDUCTASE, MITOCHONDRIAL"/>
    <property type="match status" value="1"/>
</dbReference>
<dbReference type="FunFam" id="3.90.180.10:FF:000029">
    <property type="entry name" value="Mitochondrial enoyl reductase"/>
    <property type="match status" value="1"/>
</dbReference>
<feature type="compositionally biased region" description="Low complexity" evidence="13">
    <location>
        <begin position="206"/>
        <end position="217"/>
    </location>
</feature>
<feature type="region of interest" description="Disordered" evidence="13">
    <location>
        <begin position="20"/>
        <end position="89"/>
    </location>
</feature>
<feature type="compositionally biased region" description="Pro residues" evidence="13">
    <location>
        <begin position="50"/>
        <end position="64"/>
    </location>
</feature>
<dbReference type="Pfam" id="PF08240">
    <property type="entry name" value="ADH_N"/>
    <property type="match status" value="1"/>
</dbReference>
<keyword evidence="6" id="KW-0809">Transit peptide</keyword>
<feature type="compositionally biased region" description="Low complexity" evidence="13">
    <location>
        <begin position="66"/>
        <end position="80"/>
    </location>
</feature>
<dbReference type="InterPro" id="IPR036291">
    <property type="entry name" value="NAD(P)-bd_dom_sf"/>
</dbReference>
<evidence type="ECO:0000256" key="3">
    <source>
        <dbReference type="ARBA" id="ARBA00022516"/>
    </source>
</evidence>
<evidence type="ECO:0000256" key="9">
    <source>
        <dbReference type="ARBA" id="ARBA00023128"/>
    </source>
</evidence>
<keyword evidence="16" id="KW-1185">Reference proteome</keyword>
<dbReference type="EMBL" id="VIGI01000009">
    <property type="protein sequence ID" value="KAB8295942.1"/>
    <property type="molecule type" value="Genomic_DNA"/>
</dbReference>
<dbReference type="GO" id="GO:0005739">
    <property type="term" value="C:mitochondrion"/>
    <property type="evidence" value="ECO:0007669"/>
    <property type="project" value="UniProtKB-SubCell"/>
</dbReference>
<name>A0A5N6K1E7_MONLA</name>
<evidence type="ECO:0000313" key="16">
    <source>
        <dbReference type="Proteomes" id="UP000326757"/>
    </source>
</evidence>
<evidence type="ECO:0000256" key="6">
    <source>
        <dbReference type="ARBA" id="ARBA00022946"/>
    </source>
</evidence>
<keyword evidence="4" id="KW-0276">Fatty acid metabolism</keyword>
<dbReference type="InterPro" id="IPR011032">
    <property type="entry name" value="GroES-like_sf"/>
</dbReference>
<evidence type="ECO:0000256" key="8">
    <source>
        <dbReference type="ARBA" id="ARBA00023098"/>
    </source>
</evidence>
<dbReference type="InterPro" id="IPR013149">
    <property type="entry name" value="ADH-like_C"/>
</dbReference>
<sequence length="709" mass="77332">MPFNGKPNGRFELPALSTFDFNLTDGTDIPPPLPDSPIEEEAIKSTTAPEPIPEPAATPSPPIADPVRSTSTSTPPVSSSANSQSDFVPLTTTKSNGFHTLTATKSNGFSNLSTTKSNGYFPPTAPSYRNNAPPPIHSKAPLMTATPNPPKEKESSIRKFLTRKSLNTVYTHGNAKSHEDLSKMGRPDSPSSQASSRPSFVKRKSGSWFRSFGSSSKRNSAAYEDKPVAYTPTLPRSPEVQNENFKPVYTKPKPKPGPPPPKLPELNQLKARIADDDRGSLGGDDMFRNISYKVPNKAAGISTKLSVSRLVAIHFFWHLVATRLPDSITYDGEFGAWERVGALDGNWRAGAKALVYSKYGEPADVLSLHNHSISPSLPSKSVLLRTLASPINPADINQIQGVYPSRPPFSSLLGTTSPSAVGGNEGCFEVVSLGPGISSLTRGDWVIMKNTCFGTWRTHAVAEESQVLKIGNKEGLKPIQVGTVSVNPCTAYRMLRDFENLVEGDWFIQNGANSGVGRAAIQLGTRWGYRSISIIRDRESVEETEKMRKELLELGATKVVTESELMAQGFRDQVKEWTKGGREKVRLGLNCVGGKATSALVKCLSNGGHLVTYGGMSKKPLDISTAALIFKDIKFSGYWVSRWSDGHPDEKKKTVDEILEMIRLGMFKDIPVQELKWDWETKEDVLKSAVRGTLEGFRSGKGVFVYGDT</sequence>
<dbReference type="SUPFAM" id="SSF50129">
    <property type="entry name" value="GroES-like"/>
    <property type="match status" value="1"/>
</dbReference>
<comment type="similarity">
    <text evidence="2">Belongs to the zinc-containing alcohol dehydrogenase family. Quinone oxidoreductase subfamily.</text>
</comment>
<proteinExistence type="inferred from homology"/>
<evidence type="ECO:0000259" key="14">
    <source>
        <dbReference type="SMART" id="SM00829"/>
    </source>
</evidence>
<dbReference type="InterPro" id="IPR013154">
    <property type="entry name" value="ADH-like_N"/>
</dbReference>
<keyword evidence="9" id="KW-0496">Mitochondrion</keyword>
<evidence type="ECO:0000256" key="7">
    <source>
        <dbReference type="ARBA" id="ARBA00023002"/>
    </source>
</evidence>
<evidence type="ECO:0000256" key="13">
    <source>
        <dbReference type="SAM" id="MobiDB-lite"/>
    </source>
</evidence>
<evidence type="ECO:0000256" key="2">
    <source>
        <dbReference type="ARBA" id="ARBA00010371"/>
    </source>
</evidence>
<dbReference type="CDD" id="cd08290">
    <property type="entry name" value="ETR"/>
    <property type="match status" value="1"/>
</dbReference>
<dbReference type="SMART" id="SM00829">
    <property type="entry name" value="PKS_ER"/>
    <property type="match status" value="1"/>
</dbReference>
<keyword evidence="3" id="KW-0444">Lipid biosynthesis</keyword>
<protein>
    <recommendedName>
        <fullName evidence="11">enoyl-[acyl-carrier-protein] reductase</fullName>
        <ecNumber evidence="11">1.3.1.104</ecNumber>
    </recommendedName>
</protein>
<organism evidence="15 16">
    <name type="scientific">Monilinia laxa</name>
    <name type="common">Brown rot fungus</name>
    <name type="synonym">Sclerotinia laxa</name>
    <dbReference type="NCBI Taxonomy" id="61186"/>
    <lineage>
        <taxon>Eukaryota</taxon>
        <taxon>Fungi</taxon>
        <taxon>Dikarya</taxon>
        <taxon>Ascomycota</taxon>
        <taxon>Pezizomycotina</taxon>
        <taxon>Leotiomycetes</taxon>
        <taxon>Helotiales</taxon>
        <taxon>Sclerotiniaceae</taxon>
        <taxon>Monilinia</taxon>
    </lineage>
</organism>
<keyword evidence="8" id="KW-0443">Lipid metabolism</keyword>
<dbReference type="FunFam" id="3.40.50.720:FF:000112">
    <property type="entry name" value="Enoyl-[acyl-carrier-protein] reductase 1, mitochondrial"/>
    <property type="match status" value="1"/>
</dbReference>
<dbReference type="PANTHER" id="PTHR43981:SF2">
    <property type="entry name" value="ENOYL-[ACYL-CARRIER-PROTEIN] REDUCTASE, MITOCHONDRIAL"/>
    <property type="match status" value="1"/>
</dbReference>
<evidence type="ECO:0000256" key="12">
    <source>
        <dbReference type="ARBA" id="ARBA00048843"/>
    </source>
</evidence>
<keyword evidence="5" id="KW-0521">NADP</keyword>
<keyword evidence="7" id="KW-0560">Oxidoreductase</keyword>
<evidence type="ECO:0000313" key="15">
    <source>
        <dbReference type="EMBL" id="KAB8295942.1"/>
    </source>
</evidence>
<evidence type="ECO:0000256" key="5">
    <source>
        <dbReference type="ARBA" id="ARBA00022857"/>
    </source>
</evidence>
<dbReference type="GO" id="GO:0141148">
    <property type="term" value="F:enoyl-[acyl-carrier-protein] reductase (NADPH) activity"/>
    <property type="evidence" value="ECO:0007669"/>
    <property type="project" value="UniProtKB-EC"/>
</dbReference>
<dbReference type="Pfam" id="PF00107">
    <property type="entry name" value="ADH_zinc_N"/>
    <property type="match status" value="1"/>
</dbReference>
<dbReference type="EC" id="1.3.1.104" evidence="11"/>